<evidence type="ECO:0000313" key="2">
    <source>
        <dbReference type="EMBL" id="TXK57486.1"/>
    </source>
</evidence>
<gene>
    <name evidence="1" type="ORF">FDW42_01575</name>
    <name evidence="2" type="ORF">FVD16_04495</name>
</gene>
<evidence type="ECO:0000313" key="1">
    <source>
        <dbReference type="EMBL" id="TNB58649.1"/>
    </source>
</evidence>
<dbReference type="EMBL" id="VRMA01000039">
    <property type="protein sequence ID" value="TXK57486.1"/>
    <property type="molecule type" value="Genomic_DNA"/>
</dbReference>
<sequence length="64" mass="7786">MLEIESRNYNETLPQNQNLYIYNNIIYLDYFKDKKGIKKSTGLKHSALSFDFVRKNYEHFIQCF</sequence>
<dbReference type="EMBL" id="VDBS01000015">
    <property type="protein sequence ID" value="TNB58649.1"/>
    <property type="molecule type" value="Genomic_DNA"/>
</dbReference>
<name>A0AAX2UM94_9BACT</name>
<dbReference type="GeneID" id="52037892"/>
<reference evidence="2 4" key="2">
    <citation type="submission" date="2019-08" db="EMBL/GenBank/DDBJ databases">
        <title>Rapid identification of Enteric Bacteria from Whole Genome Sequences (WGS) using Average Nucleotide Identity (ANI).</title>
        <authorList>
            <person name="Lane C."/>
        </authorList>
    </citation>
    <scope>NUCLEOTIDE SEQUENCE [LARGE SCALE GENOMIC DNA]</scope>
    <source>
        <strain evidence="2 4">D4984</strain>
    </source>
</reference>
<comment type="caution">
    <text evidence="1">The sequence shown here is derived from an EMBL/GenBank/DDBJ whole genome shotgun (WGS) entry which is preliminary data.</text>
</comment>
<evidence type="ECO:0000313" key="4">
    <source>
        <dbReference type="Proteomes" id="UP000321317"/>
    </source>
</evidence>
<evidence type="ECO:0000313" key="3">
    <source>
        <dbReference type="Proteomes" id="UP000306813"/>
    </source>
</evidence>
<dbReference type="Proteomes" id="UP000321317">
    <property type="component" value="Unassembled WGS sequence"/>
</dbReference>
<protein>
    <submittedName>
        <fullName evidence="1">Uncharacterized protein</fullName>
    </submittedName>
</protein>
<proteinExistence type="predicted"/>
<dbReference type="RefSeq" id="WP_139018232.1">
    <property type="nucleotide sequence ID" value="NZ_CP020478.1"/>
</dbReference>
<dbReference type="Proteomes" id="UP000306813">
    <property type="component" value="Unassembled WGS sequence"/>
</dbReference>
<organism evidence="1 3">
    <name type="scientific">Campylobacter helveticus</name>
    <dbReference type="NCBI Taxonomy" id="28898"/>
    <lineage>
        <taxon>Bacteria</taxon>
        <taxon>Pseudomonadati</taxon>
        <taxon>Campylobacterota</taxon>
        <taxon>Epsilonproteobacteria</taxon>
        <taxon>Campylobacterales</taxon>
        <taxon>Campylobacteraceae</taxon>
        <taxon>Campylobacter</taxon>
    </lineage>
</organism>
<dbReference type="AlphaFoldDB" id="A0AAX2UM94"/>
<keyword evidence="4" id="KW-1185">Reference proteome</keyword>
<accession>A0AAX2UM94</accession>
<reference evidence="1 3" key="1">
    <citation type="submission" date="2019-05" db="EMBL/GenBank/DDBJ databases">
        <title>Draft genomes of eight strains of Campylobacter helveticus isolated from cats and a dog in New Zealand.</title>
        <authorList>
            <person name="Bojanic K."/>
            <person name="Midwinter A.C."/>
            <person name="Biggs P.J."/>
            <person name="Acke E."/>
            <person name="Cornelius A.J."/>
            <person name="Marshall J.C."/>
        </authorList>
    </citation>
    <scope>NUCLEOTIDE SEQUENCE [LARGE SCALE GENOMIC DNA]</scope>
    <source>
        <strain evidence="1 3">ACP123b</strain>
    </source>
</reference>